<dbReference type="Gene3D" id="3.40.50.2300">
    <property type="match status" value="1"/>
</dbReference>
<dbReference type="EMBL" id="CP102480">
    <property type="protein sequence ID" value="UUX50077.1"/>
    <property type="molecule type" value="Genomic_DNA"/>
</dbReference>
<dbReference type="InterPro" id="IPR001789">
    <property type="entry name" value="Sig_transdc_resp-reg_receiver"/>
</dbReference>
<dbReference type="Pfam" id="PF00072">
    <property type="entry name" value="Response_reg"/>
    <property type="match status" value="1"/>
</dbReference>
<dbReference type="PANTHER" id="PTHR44591">
    <property type="entry name" value="STRESS RESPONSE REGULATOR PROTEIN 1"/>
    <property type="match status" value="1"/>
</dbReference>
<organism evidence="4 5">
    <name type="scientific">Nisaea acidiphila</name>
    <dbReference type="NCBI Taxonomy" id="1862145"/>
    <lineage>
        <taxon>Bacteria</taxon>
        <taxon>Pseudomonadati</taxon>
        <taxon>Pseudomonadota</taxon>
        <taxon>Alphaproteobacteria</taxon>
        <taxon>Rhodospirillales</taxon>
        <taxon>Thalassobaculaceae</taxon>
        <taxon>Nisaea</taxon>
    </lineage>
</organism>
<dbReference type="CDD" id="cd00156">
    <property type="entry name" value="REC"/>
    <property type="match status" value="1"/>
</dbReference>
<keyword evidence="5" id="KW-1185">Reference proteome</keyword>
<sequence length="167" mass="18858">MDNVALNGGNRRRETDLGIRRVLIVDDIHEIQSTLRRVFRMARVEEIVTASNIDEARTQLEVATKARQPFDIVFMDQMMPGGTGTELLEEVVARGNSFVDRRFTGFFILSGVTEPGFREKAKAAGAIDVMQKPFSAEQLLQYGRKWIQFRSRAQSKPNPEDGAQEQA</sequence>
<accession>A0A9J7AX90</accession>
<protein>
    <submittedName>
        <fullName evidence="4">Response regulator</fullName>
    </submittedName>
</protein>
<dbReference type="KEGG" id="naci:NUH88_22165"/>
<evidence type="ECO:0000256" key="1">
    <source>
        <dbReference type="ARBA" id="ARBA00022553"/>
    </source>
</evidence>
<dbReference type="GO" id="GO:0000160">
    <property type="term" value="P:phosphorelay signal transduction system"/>
    <property type="evidence" value="ECO:0007669"/>
    <property type="project" value="InterPro"/>
</dbReference>
<dbReference type="Proteomes" id="UP001060336">
    <property type="component" value="Chromosome"/>
</dbReference>
<feature type="modified residue" description="4-aspartylphosphate" evidence="2">
    <location>
        <position position="76"/>
    </location>
</feature>
<feature type="domain" description="Response regulatory" evidence="3">
    <location>
        <begin position="21"/>
        <end position="147"/>
    </location>
</feature>
<dbReference type="SMART" id="SM00448">
    <property type="entry name" value="REC"/>
    <property type="match status" value="1"/>
</dbReference>
<dbReference type="SUPFAM" id="SSF52172">
    <property type="entry name" value="CheY-like"/>
    <property type="match status" value="1"/>
</dbReference>
<dbReference type="InterPro" id="IPR050595">
    <property type="entry name" value="Bact_response_regulator"/>
</dbReference>
<dbReference type="PROSITE" id="PS50110">
    <property type="entry name" value="RESPONSE_REGULATORY"/>
    <property type="match status" value="1"/>
</dbReference>
<keyword evidence="1 2" id="KW-0597">Phosphoprotein</keyword>
<dbReference type="InterPro" id="IPR011006">
    <property type="entry name" value="CheY-like_superfamily"/>
</dbReference>
<evidence type="ECO:0000313" key="5">
    <source>
        <dbReference type="Proteomes" id="UP001060336"/>
    </source>
</evidence>
<evidence type="ECO:0000313" key="4">
    <source>
        <dbReference type="EMBL" id="UUX50077.1"/>
    </source>
</evidence>
<gene>
    <name evidence="4" type="ORF">NUH88_22165</name>
</gene>
<evidence type="ECO:0000259" key="3">
    <source>
        <dbReference type="PROSITE" id="PS50110"/>
    </source>
</evidence>
<name>A0A9J7AX90_9PROT</name>
<dbReference type="RefSeq" id="WP_257769073.1">
    <property type="nucleotide sequence ID" value="NZ_CP102480.1"/>
</dbReference>
<dbReference type="PANTHER" id="PTHR44591:SF3">
    <property type="entry name" value="RESPONSE REGULATORY DOMAIN-CONTAINING PROTEIN"/>
    <property type="match status" value="1"/>
</dbReference>
<proteinExistence type="predicted"/>
<dbReference type="AlphaFoldDB" id="A0A9J7AX90"/>
<evidence type="ECO:0000256" key="2">
    <source>
        <dbReference type="PROSITE-ProRule" id="PRU00169"/>
    </source>
</evidence>
<reference evidence="4" key="1">
    <citation type="submission" date="2022-08" db="EMBL/GenBank/DDBJ databases">
        <title>Nisaea acidiphila sp. nov., isolated from a marine algal debris and emended description of the genus Nisaea Urios et al. 2008.</title>
        <authorList>
            <person name="Kwon K."/>
        </authorList>
    </citation>
    <scope>NUCLEOTIDE SEQUENCE</scope>
    <source>
        <strain evidence="4">MEBiC11861</strain>
    </source>
</reference>